<dbReference type="Proteomes" id="UP000783037">
    <property type="component" value="Unassembled WGS sequence"/>
</dbReference>
<name>A0A8T3V9A6_9EURY</name>
<evidence type="ECO:0000256" key="4">
    <source>
        <dbReference type="ARBA" id="ARBA00022692"/>
    </source>
</evidence>
<keyword evidence="6 8" id="KW-0472">Membrane</keyword>
<feature type="domain" description="Response regulatory" evidence="9">
    <location>
        <begin position="12"/>
        <end position="125"/>
    </location>
</feature>
<dbReference type="SUPFAM" id="SSF52172">
    <property type="entry name" value="CheY-like"/>
    <property type="match status" value="1"/>
</dbReference>
<dbReference type="GO" id="GO:0005886">
    <property type="term" value="C:plasma membrane"/>
    <property type="evidence" value="ECO:0007669"/>
    <property type="project" value="TreeGrafter"/>
</dbReference>
<comment type="caution">
    <text evidence="10">The sequence shown here is derived from an EMBL/GenBank/DDBJ whole genome shotgun (WGS) entry which is preliminary data.</text>
</comment>
<dbReference type="PANTHER" id="PTHR43867:SF2">
    <property type="entry name" value="CELLULOSE SYNTHASE CATALYTIC SUBUNIT A [UDP-FORMING]"/>
    <property type="match status" value="1"/>
</dbReference>
<dbReference type="GO" id="GO:0000160">
    <property type="term" value="P:phosphorelay signal transduction system"/>
    <property type="evidence" value="ECO:0007669"/>
    <property type="project" value="InterPro"/>
</dbReference>
<dbReference type="EMBL" id="SUTK01000009">
    <property type="protein sequence ID" value="MBE6501419.1"/>
    <property type="molecule type" value="Genomic_DNA"/>
</dbReference>
<dbReference type="GO" id="GO:0016758">
    <property type="term" value="F:hexosyltransferase activity"/>
    <property type="evidence" value="ECO:0007669"/>
    <property type="project" value="TreeGrafter"/>
</dbReference>
<dbReference type="RefSeq" id="WP_303738534.1">
    <property type="nucleotide sequence ID" value="NZ_SUTK01000009.1"/>
</dbReference>
<keyword evidence="4 8" id="KW-0812">Transmembrane</keyword>
<keyword evidence="2" id="KW-0328">Glycosyltransferase</keyword>
<feature type="transmembrane region" description="Helical" evidence="8">
    <location>
        <begin position="156"/>
        <end position="172"/>
    </location>
</feature>
<keyword evidence="7" id="KW-0597">Phosphoprotein</keyword>
<dbReference type="PROSITE" id="PS50110">
    <property type="entry name" value="RESPONSE_REGULATORY"/>
    <property type="match status" value="1"/>
</dbReference>
<feature type="transmembrane region" description="Helical" evidence="8">
    <location>
        <begin position="545"/>
        <end position="564"/>
    </location>
</feature>
<evidence type="ECO:0000256" key="3">
    <source>
        <dbReference type="ARBA" id="ARBA00022679"/>
    </source>
</evidence>
<dbReference type="SUPFAM" id="SSF53448">
    <property type="entry name" value="Nucleotide-diphospho-sugar transferases"/>
    <property type="match status" value="1"/>
</dbReference>
<proteinExistence type="predicted"/>
<evidence type="ECO:0000256" key="5">
    <source>
        <dbReference type="ARBA" id="ARBA00022989"/>
    </source>
</evidence>
<keyword evidence="3" id="KW-0808">Transferase</keyword>
<evidence type="ECO:0000313" key="11">
    <source>
        <dbReference type="Proteomes" id="UP000783037"/>
    </source>
</evidence>
<dbReference type="Pfam" id="PF13641">
    <property type="entry name" value="Glyco_tranf_2_3"/>
    <property type="match status" value="1"/>
</dbReference>
<accession>A0A8T3V9A6</accession>
<feature type="transmembrane region" description="Helical" evidence="8">
    <location>
        <begin position="510"/>
        <end position="529"/>
    </location>
</feature>
<keyword evidence="5 8" id="KW-1133">Transmembrane helix</keyword>
<dbReference type="AlphaFoldDB" id="A0A8T3V9A6"/>
<dbReference type="InterPro" id="IPR029044">
    <property type="entry name" value="Nucleotide-diphossugar_trans"/>
</dbReference>
<dbReference type="InterPro" id="IPR011006">
    <property type="entry name" value="CheY-like_superfamily"/>
</dbReference>
<evidence type="ECO:0000259" key="9">
    <source>
        <dbReference type="PROSITE" id="PS50110"/>
    </source>
</evidence>
<evidence type="ECO:0000256" key="6">
    <source>
        <dbReference type="ARBA" id="ARBA00023136"/>
    </source>
</evidence>
<sequence>MTELELISGKPKIFAISSDEESLALLKEFVEDYGYEFAGSAFAKEDIFDKLDKISPNLIFLDTDIENIDLEELAGDLEIFNVPILLVIGALFDETIDKLLTNNPYGFLLKPLEDGEVQRSMAVALKKHEQNIINVKTAQAKIKEKSTELVIEKSDSSFLLILCIALILTAILSRNATWLQWVLLIPSLTMLLNSLISLKKMKPITPYKEEDLPFISIFIPAHNEENTIEATVRSVCQSEYMKNGEPNYEVIVINDGSTDSTGEILANLKKELPQIKIVSRHPPRSGKGKGFVLNDALTLSRGEVIGVFDADTQIKTDFLMTIVQYLNGDIDGVQSRVKMFNRDENYLARMQHLEFASFGNTLIAKDNMASTGFLGGNGQFVKKDAIINCGRWDGFAVTEDLNLAIKIILQGGKIRYCGECAVYQEAVEDWRAFFRQRIRWAIGNFETLFIYFHQIIKGNIPILKKFNILEHISFYSFNLLIFFGFIVTIINAISWFMFHGATIIRMEAPFLVGFLSVVAFFPGIIIALSRDKPSIQELIKDIVKYYIYCFHLIPLFFLTMQSMISRKERRWSKTVHKGGKK</sequence>
<comment type="subcellular location">
    <subcellularLocation>
        <location evidence="1">Membrane</location>
        <topology evidence="1">Multi-pass membrane protein</topology>
    </subcellularLocation>
</comment>
<feature type="transmembrane region" description="Helical" evidence="8">
    <location>
        <begin position="178"/>
        <end position="198"/>
    </location>
</feature>
<dbReference type="Gene3D" id="3.40.50.2300">
    <property type="match status" value="1"/>
</dbReference>
<dbReference type="InterPro" id="IPR001789">
    <property type="entry name" value="Sig_transdc_resp-reg_receiver"/>
</dbReference>
<dbReference type="CDD" id="cd06423">
    <property type="entry name" value="CESA_like"/>
    <property type="match status" value="1"/>
</dbReference>
<evidence type="ECO:0000256" key="7">
    <source>
        <dbReference type="PROSITE-ProRule" id="PRU00169"/>
    </source>
</evidence>
<evidence type="ECO:0000256" key="8">
    <source>
        <dbReference type="SAM" id="Phobius"/>
    </source>
</evidence>
<reference evidence="10" key="1">
    <citation type="submission" date="2019-04" db="EMBL/GenBank/DDBJ databases">
        <title>Evolution of Biomass-Degrading Anaerobic Consortia Revealed by Metagenomics.</title>
        <authorList>
            <person name="Peng X."/>
        </authorList>
    </citation>
    <scope>NUCLEOTIDE SEQUENCE</scope>
    <source>
        <strain evidence="10">SIG18</strain>
    </source>
</reference>
<evidence type="ECO:0000313" key="10">
    <source>
        <dbReference type="EMBL" id="MBE6501419.1"/>
    </source>
</evidence>
<feature type="transmembrane region" description="Helical" evidence="8">
    <location>
        <begin position="476"/>
        <end position="498"/>
    </location>
</feature>
<dbReference type="Gene3D" id="3.90.550.10">
    <property type="entry name" value="Spore Coat Polysaccharide Biosynthesis Protein SpsA, Chain A"/>
    <property type="match status" value="1"/>
</dbReference>
<organism evidence="10 11">
    <name type="scientific">Methanobrevibacter thaueri</name>
    <dbReference type="NCBI Taxonomy" id="190975"/>
    <lineage>
        <taxon>Archaea</taxon>
        <taxon>Methanobacteriati</taxon>
        <taxon>Methanobacteriota</taxon>
        <taxon>Methanomada group</taxon>
        <taxon>Methanobacteria</taxon>
        <taxon>Methanobacteriales</taxon>
        <taxon>Methanobacteriaceae</taxon>
        <taxon>Methanobrevibacter</taxon>
    </lineage>
</organism>
<dbReference type="InterPro" id="IPR050321">
    <property type="entry name" value="Glycosyltr_2/OpgH_subfam"/>
</dbReference>
<dbReference type="PANTHER" id="PTHR43867">
    <property type="entry name" value="CELLULOSE SYNTHASE CATALYTIC SUBUNIT A [UDP-FORMING]"/>
    <property type="match status" value="1"/>
</dbReference>
<protein>
    <submittedName>
        <fullName evidence="10">Glycosyltransferase</fullName>
    </submittedName>
</protein>
<evidence type="ECO:0000256" key="1">
    <source>
        <dbReference type="ARBA" id="ARBA00004141"/>
    </source>
</evidence>
<evidence type="ECO:0000256" key="2">
    <source>
        <dbReference type="ARBA" id="ARBA00022676"/>
    </source>
</evidence>
<gene>
    <name evidence="10" type="ORF">E7Z79_03150</name>
</gene>
<feature type="modified residue" description="4-aspartylphosphate" evidence="7">
    <location>
        <position position="62"/>
    </location>
</feature>